<protein>
    <recommendedName>
        <fullName evidence="2 15">Cytochrome b6-f complex subunit 6</fullName>
    </recommendedName>
    <alternativeName>
        <fullName evidence="12 15">Cytochrome b6-f complex subunit PetL</fullName>
    </alternativeName>
    <alternativeName>
        <fullName evidence="13 15">Cytochrome b6-f complex subunit VI</fullName>
    </alternativeName>
</protein>
<comment type="function">
    <text evidence="10 15">Component of the cytochrome b6-f complex, which mediates electron transfer between photosystem II (PSII) and photosystem I (PSI), cyclic electron flow around PSI, and state transitions. PetL is important for photoautotrophic growth as well as for electron transfer efficiency and stability of the cytochrome b6-f complex.</text>
</comment>
<comment type="subunit">
    <text evidence="11 15">The 4 large subunits of the cytochrome b6-f complex are cytochrome b6, subunit IV (17 kDa polypeptide, PetD), cytochrome f and the Rieske protein, while the 4 small subunits are PetG, PetL, PetM and PetN. The complex functions as a dimer.</text>
</comment>
<organism evidence="16">
    <name type="scientific">Botrychium lunaria</name>
    <name type="common">Moonwort</name>
    <dbReference type="NCBI Taxonomy" id="37231"/>
    <lineage>
        <taxon>Eukaryota</taxon>
        <taxon>Viridiplantae</taxon>
        <taxon>Streptophyta</taxon>
        <taxon>Embryophyta</taxon>
        <taxon>Tracheophyta</taxon>
        <taxon>Polypodiopsida</taxon>
        <taxon>Ophioglossidae</taxon>
        <taxon>Ophioglossales</taxon>
        <taxon>Ophioglossaceae</taxon>
        <taxon>Botrychioideae</taxon>
        <taxon>Botrychium</taxon>
    </lineage>
</organism>
<evidence type="ECO:0000256" key="12">
    <source>
        <dbReference type="ARBA" id="ARBA00031458"/>
    </source>
</evidence>
<dbReference type="InterPro" id="IPR007802">
    <property type="entry name" value="Cyt_b6/f_cplx_su6"/>
</dbReference>
<evidence type="ECO:0000313" key="16">
    <source>
        <dbReference type="EMBL" id="QIU83309.1"/>
    </source>
</evidence>
<comment type="subcellular location">
    <subcellularLocation>
        <location evidence="14">Plastid thylakoid membrane</location>
        <topology evidence="14">Single-pass membrane protein</topology>
    </subcellularLocation>
    <subcellularLocation>
        <location evidence="15">Plastid</location>
        <location evidence="15">Chloroplast thylakoid membrane</location>
        <topology evidence="15">Single-pass membrane protein</topology>
    </subcellularLocation>
</comment>
<sequence length="52" mass="5393">MLTLLSHSGFLLAASTSTPVLFIGLNKIRLIRYKNGGELTGSADSTASPNAS</sequence>
<keyword evidence="5 15" id="KW-0812">Transmembrane</keyword>
<evidence type="ECO:0000256" key="1">
    <source>
        <dbReference type="ARBA" id="ARBA00007080"/>
    </source>
</evidence>
<dbReference type="GeneID" id="55286969"/>
<evidence type="ECO:0000256" key="5">
    <source>
        <dbReference type="ARBA" id="ARBA00022692"/>
    </source>
</evidence>
<gene>
    <name evidence="15 16" type="primary">petL</name>
</gene>
<evidence type="ECO:0000256" key="14">
    <source>
        <dbReference type="ARBA" id="ARBA00046266"/>
    </source>
</evidence>
<dbReference type="PANTHER" id="PTHR37266:SF1">
    <property type="entry name" value="CYTOCHROME B6-F COMPLEX SUBUNIT 6"/>
    <property type="match status" value="1"/>
</dbReference>
<dbReference type="HAMAP" id="MF_00433">
    <property type="entry name" value="Cytb6_f_PetL"/>
    <property type="match status" value="1"/>
</dbReference>
<dbReference type="Pfam" id="PF05115">
    <property type="entry name" value="PetL"/>
    <property type="match status" value="1"/>
</dbReference>
<dbReference type="EMBL" id="MN966674">
    <property type="protein sequence ID" value="QIU83309.1"/>
    <property type="molecule type" value="Genomic_DNA"/>
</dbReference>
<evidence type="ECO:0000256" key="13">
    <source>
        <dbReference type="ARBA" id="ARBA00033327"/>
    </source>
</evidence>
<evidence type="ECO:0000256" key="11">
    <source>
        <dbReference type="ARBA" id="ARBA00025834"/>
    </source>
</evidence>
<evidence type="ECO:0000256" key="2">
    <source>
        <dbReference type="ARBA" id="ARBA00021215"/>
    </source>
</evidence>
<name>A0A6H0JQL1_BOTLU</name>
<dbReference type="AlphaFoldDB" id="A0A6H0JQL1"/>
<accession>A0A6H0JQL1</accession>
<dbReference type="GO" id="GO:0009512">
    <property type="term" value="C:cytochrome b6f complex"/>
    <property type="evidence" value="ECO:0007669"/>
    <property type="project" value="InterPro"/>
</dbReference>
<comment type="similarity">
    <text evidence="1 15">Belongs to the PetL family.</text>
</comment>
<keyword evidence="6 15" id="KW-0249">Electron transport</keyword>
<dbReference type="GO" id="GO:0009535">
    <property type="term" value="C:chloroplast thylakoid membrane"/>
    <property type="evidence" value="ECO:0007669"/>
    <property type="project" value="UniProtKB-SubCell"/>
</dbReference>
<keyword evidence="3 15" id="KW-0813">Transport</keyword>
<dbReference type="PANTHER" id="PTHR37266">
    <property type="entry name" value="CYTOCHROME B6-F COMPLEX SUBUNIT 6"/>
    <property type="match status" value="1"/>
</dbReference>
<proteinExistence type="inferred from homology"/>
<evidence type="ECO:0000256" key="10">
    <source>
        <dbReference type="ARBA" id="ARBA00025197"/>
    </source>
</evidence>
<evidence type="ECO:0000256" key="7">
    <source>
        <dbReference type="ARBA" id="ARBA00022989"/>
    </source>
</evidence>
<evidence type="ECO:0000256" key="6">
    <source>
        <dbReference type="ARBA" id="ARBA00022982"/>
    </source>
</evidence>
<evidence type="ECO:0000256" key="8">
    <source>
        <dbReference type="ARBA" id="ARBA00023078"/>
    </source>
</evidence>
<keyword evidence="4 16" id="KW-0934">Plastid</keyword>
<evidence type="ECO:0000256" key="4">
    <source>
        <dbReference type="ARBA" id="ARBA00022640"/>
    </source>
</evidence>
<evidence type="ECO:0000256" key="3">
    <source>
        <dbReference type="ARBA" id="ARBA00022448"/>
    </source>
</evidence>
<keyword evidence="8 15" id="KW-0793">Thylakoid</keyword>
<reference evidence="16" key="2">
    <citation type="submission" date="2020-01" db="EMBL/GenBank/DDBJ databases">
        <authorList>
            <person name="Shen X."/>
            <person name="Mu X."/>
        </authorList>
    </citation>
    <scope>NUCLEOTIDE SEQUENCE</scope>
</reference>
<evidence type="ECO:0000256" key="9">
    <source>
        <dbReference type="ARBA" id="ARBA00023136"/>
    </source>
</evidence>
<keyword evidence="9 15" id="KW-0472">Membrane</keyword>
<reference evidence="16" key="1">
    <citation type="journal article" date="2020" name="Mitochondrial DNA Part B Resour">
        <title>The complete chloroplast genome of a rare fern species from North China, Botrychium lunaria (Ophioglossaceae).</title>
        <authorList>
            <person name="Shen X.-L."/>
            <person name="Tong L."/>
            <person name="Lei F.-W."/>
            <person name="Zhu Y.-X."/>
            <person name="Mu X.-Y."/>
            <person name="Jiang W.-J."/>
        </authorList>
    </citation>
    <scope>NUCLEOTIDE SEQUENCE</scope>
</reference>
<keyword evidence="15" id="KW-0602">Photosynthesis</keyword>
<dbReference type="GO" id="GO:0009055">
    <property type="term" value="F:electron transfer activity"/>
    <property type="evidence" value="ECO:0007669"/>
    <property type="project" value="InterPro"/>
</dbReference>
<geneLocation type="chloroplast" evidence="16"/>
<keyword evidence="7 15" id="KW-1133">Transmembrane helix</keyword>
<keyword evidence="16" id="KW-0150">Chloroplast</keyword>
<evidence type="ECO:0000256" key="15">
    <source>
        <dbReference type="HAMAP-Rule" id="MF_00433"/>
    </source>
</evidence>
<dbReference type="RefSeq" id="YP_009825494.1">
    <property type="nucleotide sequence ID" value="NC_048457.1"/>
</dbReference>
<dbReference type="GO" id="GO:0015979">
    <property type="term" value="P:photosynthesis"/>
    <property type="evidence" value="ECO:0007669"/>
    <property type="project" value="UniProtKB-KW"/>
</dbReference>